<name>A0A183ITM4_9BILA</name>
<gene>
    <name evidence="1" type="ORF">SBAD_LOCUS6971</name>
</gene>
<keyword evidence="2" id="KW-1185">Reference proteome</keyword>
<proteinExistence type="predicted"/>
<accession>A0A183ITM4</accession>
<dbReference type="Proteomes" id="UP000270296">
    <property type="component" value="Unassembled WGS sequence"/>
</dbReference>
<reference evidence="3" key="1">
    <citation type="submission" date="2016-06" db="UniProtKB">
        <authorList>
            <consortium name="WormBaseParasite"/>
        </authorList>
    </citation>
    <scope>IDENTIFICATION</scope>
</reference>
<evidence type="ECO:0000313" key="2">
    <source>
        <dbReference type="Proteomes" id="UP000270296"/>
    </source>
</evidence>
<protein>
    <submittedName>
        <fullName evidence="1 3">Uncharacterized protein</fullName>
    </submittedName>
</protein>
<dbReference type="WBParaSite" id="SBAD_0000723601-mRNA-1">
    <property type="protein sequence ID" value="SBAD_0000723601-mRNA-1"/>
    <property type="gene ID" value="SBAD_0000723601"/>
</dbReference>
<evidence type="ECO:0000313" key="3">
    <source>
        <dbReference type="WBParaSite" id="SBAD_0000723601-mRNA-1"/>
    </source>
</evidence>
<dbReference type="EMBL" id="UZAM01010203">
    <property type="protein sequence ID" value="VDP11339.1"/>
    <property type="molecule type" value="Genomic_DNA"/>
</dbReference>
<evidence type="ECO:0000313" key="1">
    <source>
        <dbReference type="EMBL" id="VDP11339.1"/>
    </source>
</evidence>
<reference evidence="1 2" key="2">
    <citation type="submission" date="2018-11" db="EMBL/GenBank/DDBJ databases">
        <authorList>
            <consortium name="Pathogen Informatics"/>
        </authorList>
    </citation>
    <scope>NUCLEOTIDE SEQUENCE [LARGE SCALE GENOMIC DNA]</scope>
</reference>
<dbReference type="AlphaFoldDB" id="A0A183ITM4"/>
<sequence>MVAFLNGQIDDQPLLGHFRRLVPSVPEFLRQNEAGVFVPSISGGAVTGHHRPCAAVRLVWKPVYSAASSATLPLSWRFSALVLLALSAPSRDPQPCGETVPGIERKFLRINPWKQGRETAAKSSLRQNLFVLFELRRSADDGRRSTERPTTIASTLRSLKFMTYGPYCHHAAVPAAHRVAGHAPNREYNQCLYAAVIESHKDQLFLP</sequence>
<organism evidence="3">
    <name type="scientific">Soboliphyme baturini</name>
    <dbReference type="NCBI Taxonomy" id="241478"/>
    <lineage>
        <taxon>Eukaryota</taxon>
        <taxon>Metazoa</taxon>
        <taxon>Ecdysozoa</taxon>
        <taxon>Nematoda</taxon>
        <taxon>Enoplea</taxon>
        <taxon>Dorylaimia</taxon>
        <taxon>Dioctophymatida</taxon>
        <taxon>Dioctophymatoidea</taxon>
        <taxon>Soboliphymatidae</taxon>
        <taxon>Soboliphyme</taxon>
    </lineage>
</organism>